<sequence length="65" mass="7222">MAKNKTEIHVTTVFDGELDATDVFVSLIAQKHSRKTDKEYLAKPQEIGYNKDEVPSDRVPSGLCG</sequence>
<dbReference type="EMBL" id="WUQX01000002">
    <property type="protein sequence ID" value="MXP78937.1"/>
    <property type="molecule type" value="Genomic_DNA"/>
</dbReference>
<dbReference type="AlphaFoldDB" id="A0A7X3MDU2"/>
<dbReference type="Proteomes" id="UP000460412">
    <property type="component" value="Unassembled WGS sequence"/>
</dbReference>
<dbReference type="RefSeq" id="WP_016223833.1">
    <property type="nucleotide sequence ID" value="NZ_WUQX01000001.1"/>
</dbReference>
<gene>
    <name evidence="1" type="ORF">GN277_00885</name>
    <name evidence="2" type="ORF">GN277_03805</name>
    <name evidence="3" type="ORF">GN277_27530</name>
</gene>
<dbReference type="EMBL" id="WUQX01000001">
    <property type="protein sequence ID" value="MXP74042.1"/>
    <property type="molecule type" value="Genomic_DNA"/>
</dbReference>
<proteinExistence type="predicted"/>
<protein>
    <submittedName>
        <fullName evidence="2">Uncharacterized protein</fullName>
    </submittedName>
</protein>
<evidence type="ECO:0000313" key="3">
    <source>
        <dbReference type="EMBL" id="MXP78937.1"/>
    </source>
</evidence>
<accession>A0A7X3MDU2</accession>
<evidence type="ECO:0000313" key="4">
    <source>
        <dbReference type="Proteomes" id="UP000460412"/>
    </source>
</evidence>
<keyword evidence="4" id="KW-1185">Reference proteome</keyword>
<dbReference type="EMBL" id="WUQX01000001">
    <property type="protein sequence ID" value="MXP74543.1"/>
    <property type="molecule type" value="Genomic_DNA"/>
</dbReference>
<evidence type="ECO:0000313" key="1">
    <source>
        <dbReference type="EMBL" id="MXP74042.1"/>
    </source>
</evidence>
<evidence type="ECO:0000313" key="2">
    <source>
        <dbReference type="EMBL" id="MXP74543.1"/>
    </source>
</evidence>
<reference evidence="2 4" key="1">
    <citation type="submission" date="2019-12" db="EMBL/GenBank/DDBJ databases">
        <title>Sporaefaciens musculi gen. nov., sp. nov., a novel bacterium isolated from the caecum of an obese mouse.</title>
        <authorList>
            <person name="Rasmussen T.S."/>
            <person name="Streidl T."/>
            <person name="Hitch T.C.A."/>
            <person name="Wortmann E."/>
            <person name="Deptula P."/>
            <person name="Hansen M."/>
            <person name="Nielsen D.S."/>
            <person name="Clavel T."/>
            <person name="Vogensen F.K."/>
        </authorList>
    </citation>
    <scope>NUCLEOTIDE SEQUENCE [LARGE SCALE GENOMIC DNA]</scope>
    <source>
        <strain evidence="2 4">WCA-9-b2</strain>
    </source>
</reference>
<comment type="caution">
    <text evidence="2">The sequence shown here is derived from an EMBL/GenBank/DDBJ whole genome shotgun (WGS) entry which is preliminary data.</text>
</comment>
<name>A0A7X3MDU2_9FIRM</name>
<organism evidence="2 4">
    <name type="scientific">Sporofaciens musculi</name>
    <dbReference type="NCBI Taxonomy" id="2681861"/>
    <lineage>
        <taxon>Bacteria</taxon>
        <taxon>Bacillati</taxon>
        <taxon>Bacillota</taxon>
        <taxon>Clostridia</taxon>
        <taxon>Lachnospirales</taxon>
        <taxon>Lachnospiraceae</taxon>
        <taxon>Sporofaciens</taxon>
    </lineage>
</organism>